<evidence type="ECO:0000259" key="7">
    <source>
        <dbReference type="Pfam" id="PF00520"/>
    </source>
</evidence>
<dbReference type="GO" id="GO:0045956">
    <property type="term" value="P:positive regulation of calcium ion-dependent exocytosis"/>
    <property type="evidence" value="ECO:0007669"/>
    <property type="project" value="TreeGrafter"/>
</dbReference>
<dbReference type="GO" id="GO:0008332">
    <property type="term" value="F:low voltage-gated calcium channel activity"/>
    <property type="evidence" value="ECO:0007669"/>
    <property type="project" value="TreeGrafter"/>
</dbReference>
<gene>
    <name evidence="9" type="primary">LOC127138959</name>
</gene>
<evidence type="ECO:0000256" key="6">
    <source>
        <dbReference type="SAM" id="Phobius"/>
    </source>
</evidence>
<feature type="domain" description="Ion transport" evidence="7">
    <location>
        <begin position="1"/>
        <end position="73"/>
    </location>
</feature>
<dbReference type="AlphaFoldDB" id="A0AAJ8B5S7"/>
<evidence type="ECO:0000313" key="9">
    <source>
        <dbReference type="RefSeq" id="XP_050926240.1"/>
    </source>
</evidence>
<dbReference type="GeneID" id="127138959"/>
<dbReference type="RefSeq" id="XP_050926240.1">
    <property type="nucleotide sequence ID" value="XM_051070283.1"/>
</dbReference>
<sequence>MALLTLYQVCTGDNWNGIMKDTLRECRPDDEGCLSYLSWASPIYFTSFVIMAQFVLVNLVVAAIMQALEDSNENKPTNFCLPLEEENAQDADQDLLSSGESSESNSCRNVDAERSSE</sequence>
<protein>
    <submittedName>
        <fullName evidence="9">Voltage-dependent T-type calcium channel subunit alpha-1H</fullName>
    </submittedName>
</protein>
<accession>A0AAJ8B5S7</accession>
<dbReference type="PANTHER" id="PTHR10037">
    <property type="entry name" value="VOLTAGE-GATED CATION CHANNEL CALCIUM AND SODIUM"/>
    <property type="match status" value="1"/>
</dbReference>
<proteinExistence type="predicted"/>
<evidence type="ECO:0000256" key="4">
    <source>
        <dbReference type="ARBA" id="ARBA00023136"/>
    </source>
</evidence>
<dbReference type="Pfam" id="PF00520">
    <property type="entry name" value="Ion_trans"/>
    <property type="match status" value="1"/>
</dbReference>
<name>A0AAJ8B5S7_LATCA</name>
<evidence type="ECO:0000256" key="2">
    <source>
        <dbReference type="ARBA" id="ARBA00022692"/>
    </source>
</evidence>
<feature type="region of interest" description="Disordered" evidence="5">
    <location>
        <begin position="90"/>
        <end position="117"/>
    </location>
</feature>
<feature type="compositionally biased region" description="Low complexity" evidence="5">
    <location>
        <begin position="97"/>
        <end position="106"/>
    </location>
</feature>
<reference evidence="9" key="1">
    <citation type="submission" date="2025-08" db="UniProtKB">
        <authorList>
            <consortium name="RefSeq"/>
        </authorList>
    </citation>
    <scope>IDENTIFICATION</scope>
    <source>
        <tissue evidence="9">Brain</tissue>
    </source>
</reference>
<dbReference type="GO" id="GO:0070509">
    <property type="term" value="P:calcium ion import"/>
    <property type="evidence" value="ECO:0007669"/>
    <property type="project" value="TreeGrafter"/>
</dbReference>
<dbReference type="Proteomes" id="UP000694890">
    <property type="component" value="Linkage group LG5"/>
</dbReference>
<dbReference type="GO" id="GO:0043005">
    <property type="term" value="C:neuron projection"/>
    <property type="evidence" value="ECO:0007669"/>
    <property type="project" value="TreeGrafter"/>
</dbReference>
<dbReference type="GO" id="GO:0005248">
    <property type="term" value="F:voltage-gated sodium channel activity"/>
    <property type="evidence" value="ECO:0007669"/>
    <property type="project" value="TreeGrafter"/>
</dbReference>
<comment type="subcellular location">
    <subcellularLocation>
        <location evidence="1">Membrane</location>
        <topology evidence="1">Multi-pass membrane protein</topology>
    </subcellularLocation>
</comment>
<keyword evidence="2 6" id="KW-0812">Transmembrane</keyword>
<organism evidence="8 9">
    <name type="scientific">Lates calcarifer</name>
    <name type="common">Barramundi</name>
    <name type="synonym">Holocentrus calcarifer</name>
    <dbReference type="NCBI Taxonomy" id="8187"/>
    <lineage>
        <taxon>Eukaryota</taxon>
        <taxon>Metazoa</taxon>
        <taxon>Chordata</taxon>
        <taxon>Craniata</taxon>
        <taxon>Vertebrata</taxon>
        <taxon>Euteleostomi</taxon>
        <taxon>Actinopterygii</taxon>
        <taxon>Neopterygii</taxon>
        <taxon>Teleostei</taxon>
        <taxon>Neoteleostei</taxon>
        <taxon>Acanthomorphata</taxon>
        <taxon>Carangaria</taxon>
        <taxon>Carangaria incertae sedis</taxon>
        <taxon>Centropomidae</taxon>
        <taxon>Lates</taxon>
    </lineage>
</organism>
<dbReference type="GO" id="GO:0001518">
    <property type="term" value="C:voltage-gated sodium channel complex"/>
    <property type="evidence" value="ECO:0007669"/>
    <property type="project" value="TreeGrafter"/>
</dbReference>
<keyword evidence="4 6" id="KW-0472">Membrane</keyword>
<dbReference type="PANTHER" id="PTHR10037:SF230">
    <property type="entry name" value="CA[2+]-CHANNEL PROTEIN ALPHA[[1]] SUBUNIT T, ISOFORM F"/>
    <property type="match status" value="1"/>
</dbReference>
<evidence type="ECO:0000313" key="8">
    <source>
        <dbReference type="Proteomes" id="UP000694890"/>
    </source>
</evidence>
<dbReference type="GO" id="GO:0086010">
    <property type="term" value="P:membrane depolarization during action potential"/>
    <property type="evidence" value="ECO:0007669"/>
    <property type="project" value="TreeGrafter"/>
</dbReference>
<evidence type="ECO:0000256" key="1">
    <source>
        <dbReference type="ARBA" id="ARBA00004141"/>
    </source>
</evidence>
<dbReference type="Gene3D" id="1.10.287.70">
    <property type="match status" value="1"/>
</dbReference>
<evidence type="ECO:0000256" key="3">
    <source>
        <dbReference type="ARBA" id="ARBA00022989"/>
    </source>
</evidence>
<evidence type="ECO:0000256" key="5">
    <source>
        <dbReference type="SAM" id="MobiDB-lite"/>
    </source>
</evidence>
<keyword evidence="3 6" id="KW-1133">Transmembrane helix</keyword>
<dbReference type="InterPro" id="IPR043203">
    <property type="entry name" value="VGCC_Ca_Na"/>
</dbReference>
<feature type="transmembrane region" description="Helical" evidence="6">
    <location>
        <begin position="43"/>
        <end position="65"/>
    </location>
</feature>
<dbReference type="KEGG" id="lcf:127138959"/>
<dbReference type="InterPro" id="IPR005821">
    <property type="entry name" value="Ion_trans_dom"/>
</dbReference>